<proteinExistence type="predicted"/>
<feature type="region of interest" description="Disordered" evidence="1">
    <location>
        <begin position="181"/>
        <end position="233"/>
    </location>
</feature>
<name>A0A6A6TDQ2_9PLEO</name>
<feature type="compositionally biased region" description="Low complexity" evidence="1">
    <location>
        <begin position="191"/>
        <end position="200"/>
    </location>
</feature>
<dbReference type="AlphaFoldDB" id="A0A6A6TDQ2"/>
<sequence length="246" mass="24925">MYVLPALSVILVACSRVVADDGEDNHDGHDSSTITSSATLECATGEAQTRYESCSSSISSKIDQCDNSDLACACSHANTGFGYDSSSASPSPTPTPLNPRQDSNPIPSCLTSYCNTHTEAVCAASYLLNNFCAAVSAPGPTLTDYTCPGSLTSLLASVIPTDIESLISSDVDNIPSDMPIPFFNGNGDGSGPESASAASSKSEEGSKTSTGDVRAASSATMTGGDSGAECDEWWDAGQGGVGACVG</sequence>
<evidence type="ECO:0008006" key="5">
    <source>
        <dbReference type="Google" id="ProtNLM"/>
    </source>
</evidence>
<dbReference type="Proteomes" id="UP000799324">
    <property type="component" value="Unassembled WGS sequence"/>
</dbReference>
<evidence type="ECO:0000256" key="1">
    <source>
        <dbReference type="SAM" id="MobiDB-lite"/>
    </source>
</evidence>
<keyword evidence="4" id="KW-1185">Reference proteome</keyword>
<keyword evidence="2" id="KW-0732">Signal</keyword>
<feature type="signal peptide" evidence="2">
    <location>
        <begin position="1"/>
        <end position="19"/>
    </location>
</feature>
<evidence type="ECO:0000313" key="4">
    <source>
        <dbReference type="Proteomes" id="UP000799324"/>
    </source>
</evidence>
<gene>
    <name evidence="3" type="ORF">K491DRAFT_714466</name>
</gene>
<dbReference type="EMBL" id="MU004325">
    <property type="protein sequence ID" value="KAF2657437.1"/>
    <property type="molecule type" value="Genomic_DNA"/>
</dbReference>
<dbReference type="OrthoDB" id="3796644at2759"/>
<reference evidence="3" key="1">
    <citation type="journal article" date="2020" name="Stud. Mycol.">
        <title>101 Dothideomycetes genomes: a test case for predicting lifestyles and emergence of pathogens.</title>
        <authorList>
            <person name="Haridas S."/>
            <person name="Albert R."/>
            <person name="Binder M."/>
            <person name="Bloem J."/>
            <person name="Labutti K."/>
            <person name="Salamov A."/>
            <person name="Andreopoulos B."/>
            <person name="Baker S."/>
            <person name="Barry K."/>
            <person name="Bills G."/>
            <person name="Bluhm B."/>
            <person name="Cannon C."/>
            <person name="Castanera R."/>
            <person name="Culley D."/>
            <person name="Daum C."/>
            <person name="Ezra D."/>
            <person name="Gonzalez J."/>
            <person name="Henrissat B."/>
            <person name="Kuo A."/>
            <person name="Liang C."/>
            <person name="Lipzen A."/>
            <person name="Lutzoni F."/>
            <person name="Magnuson J."/>
            <person name="Mondo S."/>
            <person name="Nolan M."/>
            <person name="Ohm R."/>
            <person name="Pangilinan J."/>
            <person name="Park H.-J."/>
            <person name="Ramirez L."/>
            <person name="Alfaro M."/>
            <person name="Sun H."/>
            <person name="Tritt A."/>
            <person name="Yoshinaga Y."/>
            <person name="Zwiers L.-H."/>
            <person name="Turgeon B."/>
            <person name="Goodwin S."/>
            <person name="Spatafora J."/>
            <person name="Crous P."/>
            <person name="Grigoriev I."/>
        </authorList>
    </citation>
    <scope>NUCLEOTIDE SEQUENCE</scope>
    <source>
        <strain evidence="3">CBS 122681</strain>
    </source>
</reference>
<protein>
    <recommendedName>
        <fullName evidence="5">Extracellular membrane protein CFEM domain-containing protein</fullName>
    </recommendedName>
</protein>
<evidence type="ECO:0000313" key="3">
    <source>
        <dbReference type="EMBL" id="KAF2657437.1"/>
    </source>
</evidence>
<evidence type="ECO:0000256" key="2">
    <source>
        <dbReference type="SAM" id="SignalP"/>
    </source>
</evidence>
<organism evidence="3 4">
    <name type="scientific">Lophiostoma macrostomum CBS 122681</name>
    <dbReference type="NCBI Taxonomy" id="1314788"/>
    <lineage>
        <taxon>Eukaryota</taxon>
        <taxon>Fungi</taxon>
        <taxon>Dikarya</taxon>
        <taxon>Ascomycota</taxon>
        <taxon>Pezizomycotina</taxon>
        <taxon>Dothideomycetes</taxon>
        <taxon>Pleosporomycetidae</taxon>
        <taxon>Pleosporales</taxon>
        <taxon>Lophiostomataceae</taxon>
        <taxon>Lophiostoma</taxon>
    </lineage>
</organism>
<accession>A0A6A6TDQ2</accession>
<feature type="chain" id="PRO_5025361189" description="Extracellular membrane protein CFEM domain-containing protein" evidence="2">
    <location>
        <begin position="20"/>
        <end position="246"/>
    </location>
</feature>